<keyword evidence="7" id="KW-0965">Cell junction</keyword>
<dbReference type="PANTHER" id="PTHR11893">
    <property type="entry name" value="INNEXIN"/>
    <property type="match status" value="1"/>
</dbReference>
<feature type="transmembrane region" description="Helical" evidence="12">
    <location>
        <begin position="267"/>
        <end position="290"/>
    </location>
</feature>
<dbReference type="EMBL" id="JARKIK010000020">
    <property type="protein sequence ID" value="KAK8745128.1"/>
    <property type="molecule type" value="Genomic_DNA"/>
</dbReference>
<dbReference type="AlphaFoldDB" id="A0AAW0XL67"/>
<dbReference type="Pfam" id="PF00876">
    <property type="entry name" value="Innexin"/>
    <property type="match status" value="1"/>
</dbReference>
<evidence type="ECO:0000256" key="3">
    <source>
        <dbReference type="ARBA" id="ARBA00022448"/>
    </source>
</evidence>
<name>A0AAW0XL67_CHEQU</name>
<keyword evidence="10 12" id="KW-0472">Membrane</keyword>
<dbReference type="GO" id="GO:0034220">
    <property type="term" value="P:monoatomic ion transmembrane transport"/>
    <property type="evidence" value="ECO:0007669"/>
    <property type="project" value="UniProtKB-KW"/>
</dbReference>
<dbReference type="PANTHER" id="PTHR11893:SF36">
    <property type="entry name" value="INNEXIN-5"/>
    <property type="match status" value="1"/>
</dbReference>
<evidence type="ECO:0000256" key="12">
    <source>
        <dbReference type="RuleBase" id="RU010713"/>
    </source>
</evidence>
<keyword evidence="4" id="KW-1003">Cell membrane</keyword>
<gene>
    <name evidence="12" type="primary">inx</name>
    <name evidence="13" type="ORF">OTU49_000466</name>
</gene>
<evidence type="ECO:0000256" key="11">
    <source>
        <dbReference type="ARBA" id="ARBA00023303"/>
    </source>
</evidence>
<reference evidence="13 14" key="1">
    <citation type="journal article" date="2024" name="BMC Genomics">
        <title>Genome assembly of redclaw crayfish (Cherax quadricarinatus) provides insights into its immune adaptation and hypoxia tolerance.</title>
        <authorList>
            <person name="Liu Z."/>
            <person name="Zheng J."/>
            <person name="Li H."/>
            <person name="Fang K."/>
            <person name="Wang S."/>
            <person name="He J."/>
            <person name="Zhou D."/>
            <person name="Weng S."/>
            <person name="Chi M."/>
            <person name="Gu Z."/>
            <person name="He J."/>
            <person name="Li F."/>
            <person name="Wang M."/>
        </authorList>
    </citation>
    <scope>NUCLEOTIDE SEQUENCE [LARGE SCALE GENOMIC DNA]</scope>
    <source>
        <strain evidence="13">ZL_2023a</strain>
    </source>
</reference>
<keyword evidence="14" id="KW-1185">Reference proteome</keyword>
<keyword evidence="11 12" id="KW-0407">Ion channel</keyword>
<evidence type="ECO:0000256" key="9">
    <source>
        <dbReference type="ARBA" id="ARBA00023065"/>
    </source>
</evidence>
<keyword evidence="3 12" id="KW-0813">Transport</keyword>
<evidence type="ECO:0000256" key="2">
    <source>
        <dbReference type="ARBA" id="ARBA00004651"/>
    </source>
</evidence>
<reference evidence="13" key="2">
    <citation type="submission" date="2024-01" db="EMBL/GenBank/DDBJ databases">
        <authorList>
            <person name="He J."/>
            <person name="Wang M."/>
            <person name="Zheng J."/>
            <person name="Liu Z."/>
        </authorList>
    </citation>
    <scope>NUCLEOTIDE SEQUENCE</scope>
    <source>
        <strain evidence="13">ZL_2023a</strain>
        <tissue evidence="13">Muscle</tissue>
    </source>
</reference>
<keyword evidence="9 12" id="KW-0406">Ion transport</keyword>
<dbReference type="Proteomes" id="UP001445076">
    <property type="component" value="Unassembled WGS sequence"/>
</dbReference>
<evidence type="ECO:0000256" key="6">
    <source>
        <dbReference type="ARBA" id="ARBA00022868"/>
    </source>
</evidence>
<keyword evidence="6" id="KW-0303">Gap junction</keyword>
<dbReference type="GO" id="GO:0005886">
    <property type="term" value="C:plasma membrane"/>
    <property type="evidence" value="ECO:0007669"/>
    <property type="project" value="UniProtKB-SubCell"/>
</dbReference>
<dbReference type="GO" id="GO:0005243">
    <property type="term" value="F:gap junction channel activity"/>
    <property type="evidence" value="ECO:0007669"/>
    <property type="project" value="TreeGrafter"/>
</dbReference>
<evidence type="ECO:0000256" key="7">
    <source>
        <dbReference type="ARBA" id="ARBA00022949"/>
    </source>
</evidence>
<accession>A0AAW0XL67</accession>
<evidence type="ECO:0000256" key="4">
    <source>
        <dbReference type="ARBA" id="ARBA00022475"/>
    </source>
</evidence>
<feature type="transmembrane region" description="Helical" evidence="12">
    <location>
        <begin position="174"/>
        <end position="199"/>
    </location>
</feature>
<evidence type="ECO:0000313" key="13">
    <source>
        <dbReference type="EMBL" id="KAK8745127.1"/>
    </source>
</evidence>
<feature type="transmembrane region" description="Helical" evidence="12">
    <location>
        <begin position="103"/>
        <end position="121"/>
    </location>
</feature>
<comment type="caution">
    <text evidence="12">Lacks conserved residue(s) required for the propagation of feature annotation.</text>
</comment>
<dbReference type="GO" id="GO:0005921">
    <property type="term" value="C:gap junction"/>
    <property type="evidence" value="ECO:0007669"/>
    <property type="project" value="UniProtKB-SubCell"/>
</dbReference>
<keyword evidence="5 12" id="KW-0812">Transmembrane</keyword>
<dbReference type="EMBL" id="JARKIK010000020">
    <property type="protein sequence ID" value="KAK8745127.1"/>
    <property type="molecule type" value="Genomic_DNA"/>
</dbReference>
<dbReference type="InterPro" id="IPR000990">
    <property type="entry name" value="Innexin"/>
</dbReference>
<organism evidence="13 14">
    <name type="scientific">Cherax quadricarinatus</name>
    <name type="common">Australian red claw crayfish</name>
    <dbReference type="NCBI Taxonomy" id="27406"/>
    <lineage>
        <taxon>Eukaryota</taxon>
        <taxon>Metazoa</taxon>
        <taxon>Ecdysozoa</taxon>
        <taxon>Arthropoda</taxon>
        <taxon>Crustacea</taxon>
        <taxon>Multicrustacea</taxon>
        <taxon>Malacostraca</taxon>
        <taxon>Eumalacostraca</taxon>
        <taxon>Eucarida</taxon>
        <taxon>Decapoda</taxon>
        <taxon>Pleocyemata</taxon>
        <taxon>Astacidea</taxon>
        <taxon>Parastacoidea</taxon>
        <taxon>Parastacidae</taxon>
        <taxon>Cherax</taxon>
    </lineage>
</organism>
<evidence type="ECO:0000256" key="5">
    <source>
        <dbReference type="ARBA" id="ARBA00022692"/>
    </source>
</evidence>
<comment type="similarity">
    <text evidence="12">Belongs to the pannexin family.</text>
</comment>
<comment type="caution">
    <text evidence="13">The sequence shown here is derived from an EMBL/GenBank/DDBJ whole genome shotgun (WGS) entry which is preliminary data.</text>
</comment>
<proteinExistence type="inferred from homology"/>
<evidence type="ECO:0000256" key="10">
    <source>
        <dbReference type="ARBA" id="ARBA00023136"/>
    </source>
</evidence>
<comment type="subcellular location">
    <subcellularLocation>
        <location evidence="1">Cell junction</location>
        <location evidence="1">Gap junction</location>
    </subcellularLocation>
    <subcellularLocation>
        <location evidence="2 12">Cell membrane</location>
        <topology evidence="2 12">Multi-pass membrane protein</topology>
    </subcellularLocation>
</comment>
<sequence>MAPVFGGGLDIRSLLGTIVNLIKSRANQICAATCDGLVLRMHYRWTFCYLLGQFLSVWYSWYYRSVITCVSHFNAETQIRLDYMNICLSYPYIDENGSRRYLLFYRWVSWSFLLLAAVYYIPRKVSKIFDNTRCKKLIEDLASQAPRYDLTERELVERAARYILYNLRTHNGLYWKYLSVNVLALMVDIFAIYFLDFILQGRFIQYGFKSYPFDRDPWKFTDYMSQTFPPFASCELTPTNKLVNKRNEKFGCHLTIMELYEKVFLGLWLWLIILTFITCCYILYLVLMWVPSVQVYILHTAKPAYVNDRIRETVQGVANNCKIGDIYLLYRLRQHLSHARFYELMNRLSDPNLLKTKVQQAGLSTPSNIRGKVTSLTPADMLKGRRPQDPHMSPKYLHHLPHVAQDPLMNPRYLNQLLDNPDIMGLGRHQHHPHYRTPRIKNTNIFIE</sequence>
<evidence type="ECO:0000313" key="14">
    <source>
        <dbReference type="Proteomes" id="UP001445076"/>
    </source>
</evidence>
<evidence type="ECO:0000256" key="8">
    <source>
        <dbReference type="ARBA" id="ARBA00022989"/>
    </source>
</evidence>
<evidence type="ECO:0000256" key="1">
    <source>
        <dbReference type="ARBA" id="ARBA00004610"/>
    </source>
</evidence>
<dbReference type="PROSITE" id="PS51013">
    <property type="entry name" value="PANNEXIN"/>
    <property type="match status" value="1"/>
</dbReference>
<protein>
    <recommendedName>
        <fullName evidence="12">Innexin</fullName>
    </recommendedName>
</protein>
<keyword evidence="8 12" id="KW-1133">Transmembrane helix</keyword>
<comment type="function">
    <text evidence="12">Structural component of the gap junctions.</text>
</comment>